<dbReference type="AlphaFoldDB" id="A0A6I2UA13"/>
<dbReference type="GeneID" id="96778236"/>
<organism evidence="1 2">
    <name type="scientific">Anaerovibrio slackiae</name>
    <dbReference type="NCBI Taxonomy" id="2652309"/>
    <lineage>
        <taxon>Bacteria</taxon>
        <taxon>Bacillati</taxon>
        <taxon>Bacillota</taxon>
        <taxon>Negativicutes</taxon>
        <taxon>Selenomonadales</taxon>
        <taxon>Selenomonadaceae</taxon>
        <taxon>Anaerovibrio</taxon>
    </lineage>
</organism>
<gene>
    <name evidence="1" type="ORF">FYJ84_04850</name>
</gene>
<evidence type="ECO:0008006" key="3">
    <source>
        <dbReference type="Google" id="ProtNLM"/>
    </source>
</evidence>
<proteinExistence type="predicted"/>
<accession>A0A6I2UA13</accession>
<name>A0A6I2UA13_9FIRM</name>
<dbReference type="EMBL" id="VUNR01000006">
    <property type="protein sequence ID" value="MSU08318.1"/>
    <property type="molecule type" value="Genomic_DNA"/>
</dbReference>
<protein>
    <recommendedName>
        <fullName evidence="3">CRISPR-associated protein</fullName>
    </recommendedName>
</protein>
<keyword evidence="2" id="KW-1185">Reference proteome</keyword>
<reference evidence="1 2" key="1">
    <citation type="submission" date="2019-08" db="EMBL/GenBank/DDBJ databases">
        <title>In-depth cultivation of the pig gut microbiome towards novel bacterial diversity and tailored functional studies.</title>
        <authorList>
            <person name="Wylensek D."/>
            <person name="Hitch T.C.A."/>
            <person name="Clavel T."/>
        </authorList>
    </citation>
    <scope>NUCLEOTIDE SEQUENCE [LARGE SCALE GENOMIC DNA]</scope>
    <source>
        <strain evidence="1 2">WCA-693-APC-5D-A</strain>
    </source>
</reference>
<evidence type="ECO:0000313" key="1">
    <source>
        <dbReference type="EMBL" id="MSU08318.1"/>
    </source>
</evidence>
<evidence type="ECO:0000313" key="2">
    <source>
        <dbReference type="Proteomes" id="UP000433181"/>
    </source>
</evidence>
<dbReference type="Proteomes" id="UP000433181">
    <property type="component" value="Unassembled WGS sequence"/>
</dbReference>
<comment type="caution">
    <text evidence="1">The sequence shown here is derived from an EMBL/GenBank/DDBJ whole genome shotgun (WGS) entry which is preliminary data.</text>
</comment>
<dbReference type="RefSeq" id="WP_154406481.1">
    <property type="nucleotide sequence ID" value="NZ_VUNR01000006.1"/>
</dbReference>
<sequence length="529" mass="60532">MKNAMLLFLSDVKLQSGRLSEQEYDTDSLGIIKAGHTNEASLLYMDRKLAQNGESLDYVFVFVSNLVGGRGESAGNKISYIEPGADTAAEYTHQAVFEKLILHKCPQLANKLIYCDFDEDKDNVQAIQYVLKMVGLISDRLSGSPDEWKIHVDLAGGLRHAAVLMLSVLHMLRYTGLQIGDAVYANFSKKPRKCIEDVSIVHEMFEMVSGTDSVLNSANLRDIQAYFDLHVPAEQQSSELRSLLTALESFSNAVKLCHTGKFEGAARDLASAMSSFRQLEHKSVHEELFAQVLHSLERDYADIVREDASRQDIIRWCLEKDFLQQAMTLFNEWMPEILIEKKAYYPSLECGEQIVEFCKLKNDKKFVTWQDYFVKEFSPKSYKALMKEMYTLESNKAGKKISKDELEQLLSKLPSHLQPIDRNKKLPSVQMERFESLWHRSSAKSLDNAVVQRMNACRNMLSKRLAVTDFDDEDVRDLLGIIIWVRIQRNKINHAMYDGEVDIELLRHVLYHGLNMLRAMDKMKQGKCS</sequence>